<dbReference type="SUPFAM" id="SSF52743">
    <property type="entry name" value="Subtilisin-like"/>
    <property type="match status" value="1"/>
</dbReference>
<evidence type="ECO:0000256" key="5">
    <source>
        <dbReference type="PROSITE-ProRule" id="PRU01240"/>
    </source>
</evidence>
<feature type="compositionally biased region" description="Gly residues" evidence="6">
    <location>
        <begin position="512"/>
        <end position="538"/>
    </location>
</feature>
<keyword evidence="2 5" id="KW-0645">Protease</keyword>
<sequence>MTNPTTPRYGQDVPDTVYGYVSARSQGGVPMTQATSFGSARPFRAEGDTRERAKEYARTAGLTVTAESRLGFTVAGTPAAYEQLTSGRIASYEVRQLGPMNRERSVTYLDIVGDRQPDALGIGAAPGANAIEAVSLEHPRTPRSPLPAAVKPPDVPALHLALPDDIARLLNATPAHEAGHEGRGVQVAMVDTGQAEHAYFTAHDYDIAPTVALVPGTSPAEDPIGHGTGESANIFAIAPGARLRPYRASNQRGDLTAATAGFLRAKADRPQILTNSWGGNEDFPPAGPPSQADVIFALEILDAVEQGIVVVFSAGNGQFAIEPQVPGVIAAGGVFADQSGRLRASNYASGYASPWIPGVRVPTVCGLVGLLPRAQYLMLPVPPGCAIDVDESQPDPVDPKGDPGDTTTEEDGWAIFSGTSAAAPQIAGAVAVLLGARPGLTPAQVTEALARTATDVTTGTNHPRFGHSADAGPDLATGPGLVNVSAALDFVLTQPVGAAGGETGPRRDASAVGGGGRGRGGSEGSRGGHGQGEAGGAGASRERIEDLHGAEVGRPADCLDGHSLFRDLFRPPQRAVILGRWNAGNGR</sequence>
<evidence type="ECO:0000313" key="8">
    <source>
        <dbReference type="EMBL" id="WTT23254.1"/>
    </source>
</evidence>
<dbReference type="GO" id="GO:0006508">
    <property type="term" value="P:proteolysis"/>
    <property type="evidence" value="ECO:0007669"/>
    <property type="project" value="UniProtKB-KW"/>
</dbReference>
<dbReference type="InterPro" id="IPR023828">
    <property type="entry name" value="Peptidase_S8_Ser-AS"/>
</dbReference>
<keyword evidence="4 5" id="KW-0720">Serine protease</keyword>
<dbReference type="GO" id="GO:0004252">
    <property type="term" value="F:serine-type endopeptidase activity"/>
    <property type="evidence" value="ECO:0007669"/>
    <property type="project" value="UniProtKB-UniRule"/>
</dbReference>
<feature type="domain" description="Peptidase S8/S53" evidence="7">
    <location>
        <begin position="182"/>
        <end position="467"/>
    </location>
</feature>
<protein>
    <submittedName>
        <fullName evidence="8">S8 family serine peptidase</fullName>
    </submittedName>
</protein>
<evidence type="ECO:0000256" key="4">
    <source>
        <dbReference type="ARBA" id="ARBA00022825"/>
    </source>
</evidence>
<feature type="active site" description="Charge relay system" evidence="5">
    <location>
        <position position="226"/>
    </location>
</feature>
<feature type="region of interest" description="Disordered" evidence="6">
    <location>
        <begin position="389"/>
        <end position="409"/>
    </location>
</feature>
<reference evidence="8" key="1">
    <citation type="submission" date="2022-10" db="EMBL/GenBank/DDBJ databases">
        <title>The complete genomes of actinobacterial strains from the NBC collection.</title>
        <authorList>
            <person name="Joergensen T.S."/>
            <person name="Alvarez Arevalo M."/>
            <person name="Sterndorff E.B."/>
            <person name="Faurdal D."/>
            <person name="Vuksanovic O."/>
            <person name="Mourched A.-S."/>
            <person name="Charusanti P."/>
            <person name="Shaw S."/>
            <person name="Blin K."/>
            <person name="Weber T."/>
        </authorList>
    </citation>
    <scope>NUCLEOTIDE SEQUENCE</scope>
    <source>
        <strain evidence="8">NBC_00093</strain>
    </source>
</reference>
<dbReference type="Gene3D" id="3.40.50.200">
    <property type="entry name" value="Peptidase S8/S53 domain"/>
    <property type="match status" value="1"/>
</dbReference>
<dbReference type="PROSITE" id="PS00138">
    <property type="entry name" value="SUBTILASE_SER"/>
    <property type="match status" value="1"/>
</dbReference>
<keyword evidence="3 5" id="KW-0378">Hydrolase</keyword>
<evidence type="ECO:0000256" key="3">
    <source>
        <dbReference type="ARBA" id="ARBA00022801"/>
    </source>
</evidence>
<dbReference type="InterPro" id="IPR000209">
    <property type="entry name" value="Peptidase_S8/S53_dom"/>
</dbReference>
<dbReference type="PROSITE" id="PS51892">
    <property type="entry name" value="SUBTILASE"/>
    <property type="match status" value="1"/>
</dbReference>
<feature type="region of interest" description="Disordered" evidence="6">
    <location>
        <begin position="496"/>
        <end position="541"/>
    </location>
</feature>
<dbReference type="InterPro" id="IPR015500">
    <property type="entry name" value="Peptidase_S8_subtilisin-rel"/>
</dbReference>
<evidence type="ECO:0000256" key="2">
    <source>
        <dbReference type="ARBA" id="ARBA00022670"/>
    </source>
</evidence>
<comment type="similarity">
    <text evidence="1 5">Belongs to the peptidase S8 family.</text>
</comment>
<dbReference type="EMBL" id="CP108222">
    <property type="protein sequence ID" value="WTT23254.1"/>
    <property type="molecule type" value="Genomic_DNA"/>
</dbReference>
<dbReference type="InterPro" id="IPR036852">
    <property type="entry name" value="Peptidase_S8/S53_dom_sf"/>
</dbReference>
<dbReference type="AlphaFoldDB" id="A0AAU2AIG2"/>
<dbReference type="PRINTS" id="PR00723">
    <property type="entry name" value="SUBTILISIN"/>
</dbReference>
<proteinExistence type="inferred from homology"/>
<name>A0AAU2AIG2_9ACTN</name>
<feature type="active site" description="Charge relay system" evidence="5">
    <location>
        <position position="191"/>
    </location>
</feature>
<dbReference type="PANTHER" id="PTHR43806">
    <property type="entry name" value="PEPTIDASE S8"/>
    <property type="match status" value="1"/>
</dbReference>
<organism evidence="8">
    <name type="scientific">Streptomyces sp. NBC_00093</name>
    <dbReference type="NCBI Taxonomy" id="2975649"/>
    <lineage>
        <taxon>Bacteria</taxon>
        <taxon>Bacillati</taxon>
        <taxon>Actinomycetota</taxon>
        <taxon>Actinomycetes</taxon>
        <taxon>Kitasatosporales</taxon>
        <taxon>Streptomycetaceae</taxon>
        <taxon>Streptomyces</taxon>
    </lineage>
</organism>
<dbReference type="PANTHER" id="PTHR43806:SF11">
    <property type="entry name" value="CEREVISIN-RELATED"/>
    <property type="match status" value="1"/>
</dbReference>
<accession>A0AAU2AIG2</accession>
<evidence type="ECO:0000256" key="6">
    <source>
        <dbReference type="SAM" id="MobiDB-lite"/>
    </source>
</evidence>
<dbReference type="InterPro" id="IPR050131">
    <property type="entry name" value="Peptidase_S8_subtilisin-like"/>
</dbReference>
<evidence type="ECO:0000259" key="7">
    <source>
        <dbReference type="Pfam" id="PF00082"/>
    </source>
</evidence>
<dbReference type="Pfam" id="PF00082">
    <property type="entry name" value="Peptidase_S8"/>
    <property type="match status" value="1"/>
</dbReference>
<feature type="active site" description="Charge relay system" evidence="5">
    <location>
        <position position="420"/>
    </location>
</feature>
<evidence type="ECO:0000256" key="1">
    <source>
        <dbReference type="ARBA" id="ARBA00011073"/>
    </source>
</evidence>
<gene>
    <name evidence="8" type="ORF">OHA22_50705</name>
</gene>